<accession>A0A2V3ID03</accession>
<dbReference type="AlphaFoldDB" id="A0A2V3ID03"/>
<proteinExistence type="predicted"/>
<dbReference type="Proteomes" id="UP000247409">
    <property type="component" value="Unassembled WGS sequence"/>
</dbReference>
<comment type="caution">
    <text evidence="5">The sequence shown here is derived from an EMBL/GenBank/DDBJ whole genome shotgun (WGS) entry which is preliminary data.</text>
</comment>
<dbReference type="OrthoDB" id="448448at2759"/>
<keyword evidence="1" id="KW-0547">Nucleotide-binding</keyword>
<name>A0A2V3ID03_9FLOR</name>
<dbReference type="Gene3D" id="3.40.50.10810">
    <property type="entry name" value="Tandem AAA-ATPase domain"/>
    <property type="match status" value="1"/>
</dbReference>
<reference evidence="5 6" key="1">
    <citation type="journal article" date="2018" name="Mol. Biol. Evol.">
        <title>Analysis of the draft genome of the red seaweed Gracilariopsis chorda provides insights into genome size evolution in Rhodophyta.</title>
        <authorList>
            <person name="Lee J."/>
            <person name="Yang E.C."/>
            <person name="Graf L."/>
            <person name="Yang J.H."/>
            <person name="Qiu H."/>
            <person name="Zel Zion U."/>
            <person name="Chan C.X."/>
            <person name="Stephens T.G."/>
            <person name="Weber A.P.M."/>
            <person name="Boo G.H."/>
            <person name="Boo S.M."/>
            <person name="Kim K.M."/>
            <person name="Shin Y."/>
            <person name="Jung M."/>
            <person name="Lee S.J."/>
            <person name="Yim H.S."/>
            <person name="Lee J.H."/>
            <person name="Bhattacharya D."/>
            <person name="Yoon H.S."/>
        </authorList>
    </citation>
    <scope>NUCLEOTIDE SEQUENCE [LARGE SCALE GENOMIC DNA]</scope>
    <source>
        <strain evidence="5 6">SKKU-2015</strain>
        <tissue evidence="5">Whole body</tissue>
    </source>
</reference>
<keyword evidence="3" id="KW-0067">ATP-binding</keyword>
<dbReference type="GO" id="GO:0006281">
    <property type="term" value="P:DNA repair"/>
    <property type="evidence" value="ECO:0007669"/>
    <property type="project" value="TreeGrafter"/>
</dbReference>
<protein>
    <submittedName>
        <fullName evidence="5">F-box protein</fullName>
    </submittedName>
</protein>
<dbReference type="PANTHER" id="PTHR45626:SF14">
    <property type="entry name" value="ATP-DEPENDENT DNA HELICASE (EUROFUNG)"/>
    <property type="match status" value="1"/>
</dbReference>
<evidence type="ECO:0000256" key="1">
    <source>
        <dbReference type="ARBA" id="ARBA00022741"/>
    </source>
</evidence>
<dbReference type="GO" id="GO:0016787">
    <property type="term" value="F:hydrolase activity"/>
    <property type="evidence" value="ECO:0007669"/>
    <property type="project" value="UniProtKB-KW"/>
</dbReference>
<dbReference type="EMBL" id="NBIV01000391">
    <property type="protein sequence ID" value="PXF39966.1"/>
    <property type="molecule type" value="Genomic_DNA"/>
</dbReference>
<keyword evidence="2" id="KW-0378">Hydrolase</keyword>
<evidence type="ECO:0000259" key="4">
    <source>
        <dbReference type="Pfam" id="PF00176"/>
    </source>
</evidence>
<dbReference type="Pfam" id="PF00176">
    <property type="entry name" value="SNF2-rel_dom"/>
    <property type="match status" value="1"/>
</dbReference>
<dbReference type="PANTHER" id="PTHR45626">
    <property type="entry name" value="TRANSCRIPTION TERMINATION FACTOR 2-RELATED"/>
    <property type="match status" value="1"/>
</dbReference>
<dbReference type="GO" id="GO:0005634">
    <property type="term" value="C:nucleus"/>
    <property type="evidence" value="ECO:0007669"/>
    <property type="project" value="TreeGrafter"/>
</dbReference>
<organism evidence="5 6">
    <name type="scientific">Gracilariopsis chorda</name>
    <dbReference type="NCBI Taxonomy" id="448386"/>
    <lineage>
        <taxon>Eukaryota</taxon>
        <taxon>Rhodophyta</taxon>
        <taxon>Florideophyceae</taxon>
        <taxon>Rhodymeniophycidae</taxon>
        <taxon>Gracilariales</taxon>
        <taxon>Gracilariaceae</taxon>
        <taxon>Gracilariopsis</taxon>
    </lineage>
</organism>
<feature type="domain" description="SNF2 N-terminal" evidence="4">
    <location>
        <begin position="36"/>
        <end position="266"/>
    </location>
</feature>
<dbReference type="SUPFAM" id="SSF52540">
    <property type="entry name" value="P-loop containing nucleoside triphosphate hydrolases"/>
    <property type="match status" value="1"/>
</dbReference>
<dbReference type="InterPro" id="IPR027417">
    <property type="entry name" value="P-loop_NTPase"/>
</dbReference>
<dbReference type="InterPro" id="IPR000330">
    <property type="entry name" value="SNF2_N"/>
</dbReference>
<dbReference type="InterPro" id="IPR038718">
    <property type="entry name" value="SNF2-like_sf"/>
</dbReference>
<sequence>MSHPRGEFNVPITFRQVKDRVFFRSVVGPKRIFLSRATLVIVPVLLTEHWRDQIDMHVEMEGLKVLRLFSHDDLPDTPLQLATEYDIIIIPFDIIAGLHNEILQGMPLLLKVHFYRVIVDEGHRISSSHVSNFGIGCDKLKTDIRRVMTGTPTPYTPRTDVDHLYSLLTFVRDEAYGLDKDAWRVGIRDPYMRYRTESLDRLSRLLESIMIRADKSILRAKCHVRNIFLNFSADTAESYNGLIRMGKINLITSDWFDEGHEQSLLNKRNKGPASTFVSNLRKACCFGGSMEVKFYRNDVVDMLLLLRDK</sequence>
<evidence type="ECO:0000313" key="5">
    <source>
        <dbReference type="EMBL" id="PXF39966.1"/>
    </source>
</evidence>
<dbReference type="InterPro" id="IPR050628">
    <property type="entry name" value="SNF2_RAD54_helicase_TF"/>
</dbReference>
<dbReference type="STRING" id="448386.A0A2V3ID03"/>
<keyword evidence="6" id="KW-1185">Reference proteome</keyword>
<evidence type="ECO:0000256" key="3">
    <source>
        <dbReference type="ARBA" id="ARBA00022840"/>
    </source>
</evidence>
<evidence type="ECO:0000256" key="2">
    <source>
        <dbReference type="ARBA" id="ARBA00022801"/>
    </source>
</evidence>
<gene>
    <name evidence="5" type="ORF">BWQ96_10317</name>
</gene>
<dbReference type="GO" id="GO:0008094">
    <property type="term" value="F:ATP-dependent activity, acting on DNA"/>
    <property type="evidence" value="ECO:0007669"/>
    <property type="project" value="TreeGrafter"/>
</dbReference>
<evidence type="ECO:0000313" key="6">
    <source>
        <dbReference type="Proteomes" id="UP000247409"/>
    </source>
</evidence>
<dbReference type="GO" id="GO:0005524">
    <property type="term" value="F:ATP binding"/>
    <property type="evidence" value="ECO:0007669"/>
    <property type="project" value="UniProtKB-KW"/>
</dbReference>